<feature type="non-terminal residue" evidence="1">
    <location>
        <position position="103"/>
    </location>
</feature>
<name>A0ABU4QIG5_9GAMM</name>
<gene>
    <name evidence="1" type="ORF">SIL79_20645</name>
</gene>
<proteinExistence type="predicted"/>
<reference evidence="1 2" key="1">
    <citation type="submission" date="2023-11" db="EMBL/GenBank/DDBJ databases">
        <title>MicrobeMod: A computational toolkit for identifying prokaryotic methylation and restriction-modification with nanopore sequencing.</title>
        <authorList>
            <person name="Crits-Christoph A."/>
            <person name="Kang S.C."/>
            <person name="Lee H."/>
            <person name="Ostrov N."/>
        </authorList>
    </citation>
    <scope>NUCLEOTIDE SEQUENCE [LARGE SCALE GENOMIC DNA]</scope>
    <source>
        <strain evidence="1 2">ATCC BAA-2732</strain>
    </source>
</reference>
<comment type="caution">
    <text evidence="1">The sequence shown here is derived from an EMBL/GenBank/DDBJ whole genome shotgun (WGS) entry which is preliminary data.</text>
</comment>
<accession>A0ABU4QIG5</accession>
<protein>
    <recommendedName>
        <fullName evidence="3">Secreted protein</fullName>
    </recommendedName>
</protein>
<keyword evidence="2" id="KW-1185">Reference proteome</keyword>
<dbReference type="Proteomes" id="UP001272773">
    <property type="component" value="Unassembled WGS sequence"/>
</dbReference>
<evidence type="ECO:0000313" key="2">
    <source>
        <dbReference type="Proteomes" id="UP001272773"/>
    </source>
</evidence>
<dbReference type="GeneID" id="88625971"/>
<sequence length="103" mass="11168">MLLSIIVSLFVSLHFLSLCPHFSYEKTRPEGRAKGGVWAFYLSSFSANTGCILLPSSITVTRQTSHRMAAGSGMADENGVSSAQNSIVVQLAIFRPFSIIQKS</sequence>
<evidence type="ECO:0000313" key="1">
    <source>
        <dbReference type="EMBL" id="MDX6018681.1"/>
    </source>
</evidence>
<dbReference type="RefSeq" id="WP_319619993.1">
    <property type="nucleotide sequence ID" value="NZ_JAWXXR010000002.1"/>
</dbReference>
<organism evidence="1 2">
    <name type="scientific">Shewanella indica</name>
    <dbReference type="NCBI Taxonomy" id="768528"/>
    <lineage>
        <taxon>Bacteria</taxon>
        <taxon>Pseudomonadati</taxon>
        <taxon>Pseudomonadota</taxon>
        <taxon>Gammaproteobacteria</taxon>
        <taxon>Alteromonadales</taxon>
        <taxon>Shewanellaceae</taxon>
        <taxon>Shewanella</taxon>
    </lineage>
</organism>
<evidence type="ECO:0008006" key="3">
    <source>
        <dbReference type="Google" id="ProtNLM"/>
    </source>
</evidence>
<dbReference type="EMBL" id="JAWXXR010000002">
    <property type="protein sequence ID" value="MDX6018681.1"/>
    <property type="molecule type" value="Genomic_DNA"/>
</dbReference>